<organism evidence="1">
    <name type="scientific">uncultured Thermomicrobiales bacterium</name>
    <dbReference type="NCBI Taxonomy" id="1645740"/>
    <lineage>
        <taxon>Bacteria</taxon>
        <taxon>Pseudomonadati</taxon>
        <taxon>Thermomicrobiota</taxon>
        <taxon>Thermomicrobia</taxon>
        <taxon>Thermomicrobiales</taxon>
        <taxon>environmental samples</taxon>
    </lineage>
</organism>
<accession>A0A6J4VW35</accession>
<dbReference type="EMBL" id="CADCWM010001234">
    <property type="protein sequence ID" value="CAA9590115.1"/>
    <property type="molecule type" value="Genomic_DNA"/>
</dbReference>
<feature type="non-terminal residue" evidence="1">
    <location>
        <position position="243"/>
    </location>
</feature>
<name>A0A6J4VW35_9BACT</name>
<dbReference type="Pfam" id="PF13267">
    <property type="entry name" value="DUF4058"/>
    <property type="match status" value="1"/>
</dbReference>
<gene>
    <name evidence="1" type="ORF">AVDCRST_MAG88-4736</name>
</gene>
<evidence type="ECO:0000313" key="1">
    <source>
        <dbReference type="EMBL" id="CAA9590115.1"/>
    </source>
</evidence>
<proteinExistence type="predicted"/>
<reference evidence="1" key="1">
    <citation type="submission" date="2020-02" db="EMBL/GenBank/DDBJ databases">
        <authorList>
            <person name="Meier V. D."/>
        </authorList>
    </citation>
    <scope>NUCLEOTIDE SEQUENCE</scope>
    <source>
        <strain evidence="1">AVDCRST_MAG88</strain>
    </source>
</reference>
<evidence type="ECO:0008006" key="2">
    <source>
        <dbReference type="Google" id="ProtNLM"/>
    </source>
</evidence>
<dbReference type="InterPro" id="IPR025132">
    <property type="entry name" value="DUF4058"/>
</dbReference>
<dbReference type="AlphaFoldDB" id="A0A6J4VW35"/>
<protein>
    <recommendedName>
        <fullName evidence="2">DUF4058 family protein</fullName>
    </recommendedName>
</protein>
<sequence>MQDGAERCTMRGPFPGMDPYLEEPTEWPDLHSGLITTIRDTLAAEVAPHYIVRIEQRVHIATPDDPGYQAIVPDVYLVREPARGVGSAPAGAISTPTLIEPLADLEIRDRFIEVLDARNRALVATLETLSPANKTAGALARQGFERKRRAVLSSATHWIELDLLRGGERPSEVAGKSDYYALLRRGGAFPYEVWYWDLRDPLPTIAVPLLPPHPDVPLDLGAVLAGVYKRAFYALSVDYTRPV</sequence>